<dbReference type="OrthoDB" id="6692864at2759"/>
<dbReference type="EMBL" id="KV417518">
    <property type="protein sequence ID" value="KZP25850.1"/>
    <property type="molecule type" value="Genomic_DNA"/>
</dbReference>
<keyword evidence="3" id="KW-1185">Reference proteome</keyword>
<organism evidence="2 3">
    <name type="scientific">Athelia psychrophila</name>
    <dbReference type="NCBI Taxonomy" id="1759441"/>
    <lineage>
        <taxon>Eukaryota</taxon>
        <taxon>Fungi</taxon>
        <taxon>Dikarya</taxon>
        <taxon>Basidiomycota</taxon>
        <taxon>Agaricomycotina</taxon>
        <taxon>Agaricomycetes</taxon>
        <taxon>Agaricomycetidae</taxon>
        <taxon>Atheliales</taxon>
        <taxon>Atheliaceae</taxon>
        <taxon>Athelia</taxon>
    </lineage>
</organism>
<dbReference type="GO" id="GO:0005506">
    <property type="term" value="F:iron ion binding"/>
    <property type="evidence" value="ECO:0007669"/>
    <property type="project" value="InterPro"/>
</dbReference>
<dbReference type="GO" id="GO:0004497">
    <property type="term" value="F:monooxygenase activity"/>
    <property type="evidence" value="ECO:0007669"/>
    <property type="project" value="InterPro"/>
</dbReference>
<keyword evidence="1" id="KW-0472">Membrane</keyword>
<keyword evidence="1" id="KW-1133">Transmembrane helix</keyword>
<evidence type="ECO:0000313" key="3">
    <source>
        <dbReference type="Proteomes" id="UP000076532"/>
    </source>
</evidence>
<evidence type="ECO:0000256" key="1">
    <source>
        <dbReference type="SAM" id="Phobius"/>
    </source>
</evidence>
<protein>
    <recommendedName>
        <fullName evidence="4">Cytochrome P450</fullName>
    </recommendedName>
</protein>
<dbReference type="STRING" id="436010.A0A166P931"/>
<dbReference type="Gene3D" id="1.10.630.10">
    <property type="entry name" value="Cytochrome P450"/>
    <property type="match status" value="1"/>
</dbReference>
<sequence>MLEAYDAWAKSLRLSDSSVIILTTGLVVYQIFKRYEPNAPLPVFILLLLVPTFLVPFVAPHTPNTLLAIPLTFVVYWASIITYVSAYRLSPFHPLANYPGPVLAKLSKLTLAWKMYRGRQHLYYQELHKQYGDIVRVGPNELSINRADAIAPVLGNSGLPRGVFWHNRFPAGAPNPLVPYSLLLKLPPKSSARTYAT</sequence>
<keyword evidence="1" id="KW-0812">Transmembrane</keyword>
<dbReference type="Proteomes" id="UP000076532">
    <property type="component" value="Unassembled WGS sequence"/>
</dbReference>
<feature type="transmembrane region" description="Helical" evidence="1">
    <location>
        <begin position="12"/>
        <end position="32"/>
    </location>
</feature>
<accession>A0A166P931</accession>
<evidence type="ECO:0000313" key="2">
    <source>
        <dbReference type="EMBL" id="KZP25850.1"/>
    </source>
</evidence>
<evidence type="ECO:0008006" key="4">
    <source>
        <dbReference type="Google" id="ProtNLM"/>
    </source>
</evidence>
<dbReference type="AlphaFoldDB" id="A0A166P931"/>
<dbReference type="SUPFAM" id="SSF48264">
    <property type="entry name" value="Cytochrome P450"/>
    <property type="match status" value="1"/>
</dbReference>
<dbReference type="InterPro" id="IPR036396">
    <property type="entry name" value="Cyt_P450_sf"/>
</dbReference>
<name>A0A166P931_9AGAM</name>
<reference evidence="2 3" key="1">
    <citation type="journal article" date="2016" name="Mol. Biol. Evol.">
        <title>Comparative Genomics of Early-Diverging Mushroom-Forming Fungi Provides Insights into the Origins of Lignocellulose Decay Capabilities.</title>
        <authorList>
            <person name="Nagy L.G."/>
            <person name="Riley R."/>
            <person name="Tritt A."/>
            <person name="Adam C."/>
            <person name="Daum C."/>
            <person name="Floudas D."/>
            <person name="Sun H."/>
            <person name="Yadav J.S."/>
            <person name="Pangilinan J."/>
            <person name="Larsson K.H."/>
            <person name="Matsuura K."/>
            <person name="Barry K."/>
            <person name="Labutti K."/>
            <person name="Kuo R."/>
            <person name="Ohm R.A."/>
            <person name="Bhattacharya S.S."/>
            <person name="Shirouzu T."/>
            <person name="Yoshinaga Y."/>
            <person name="Martin F.M."/>
            <person name="Grigoriev I.V."/>
            <person name="Hibbett D.S."/>
        </authorList>
    </citation>
    <scope>NUCLEOTIDE SEQUENCE [LARGE SCALE GENOMIC DNA]</scope>
    <source>
        <strain evidence="2 3">CBS 109695</strain>
    </source>
</reference>
<proteinExistence type="predicted"/>
<feature type="transmembrane region" description="Helical" evidence="1">
    <location>
        <begin position="65"/>
        <end position="86"/>
    </location>
</feature>
<dbReference type="GO" id="GO:0020037">
    <property type="term" value="F:heme binding"/>
    <property type="evidence" value="ECO:0007669"/>
    <property type="project" value="InterPro"/>
</dbReference>
<gene>
    <name evidence="2" type="ORF">FIBSPDRAFT_949968</name>
</gene>
<dbReference type="GO" id="GO:0016705">
    <property type="term" value="F:oxidoreductase activity, acting on paired donors, with incorporation or reduction of molecular oxygen"/>
    <property type="evidence" value="ECO:0007669"/>
    <property type="project" value="InterPro"/>
</dbReference>
<feature type="transmembrane region" description="Helical" evidence="1">
    <location>
        <begin position="39"/>
        <end position="59"/>
    </location>
</feature>